<dbReference type="SUPFAM" id="SSF51197">
    <property type="entry name" value="Clavaminate synthase-like"/>
    <property type="match status" value="1"/>
</dbReference>
<protein>
    <recommendedName>
        <fullName evidence="2">Fe2OG dioxygenase domain-containing protein</fullName>
    </recommendedName>
</protein>
<reference evidence="1" key="1">
    <citation type="submission" date="2018-05" db="EMBL/GenBank/DDBJ databases">
        <authorList>
            <person name="Lanie J.A."/>
            <person name="Ng W.-L."/>
            <person name="Kazmierczak K.M."/>
            <person name="Andrzejewski T.M."/>
            <person name="Davidsen T.M."/>
            <person name="Wayne K.J."/>
            <person name="Tettelin H."/>
            <person name="Glass J.I."/>
            <person name="Rusch D."/>
            <person name="Podicherti R."/>
            <person name="Tsui H.-C.T."/>
            <person name="Winkler M.E."/>
        </authorList>
    </citation>
    <scope>NUCLEOTIDE SEQUENCE</scope>
</reference>
<evidence type="ECO:0000313" key="1">
    <source>
        <dbReference type="EMBL" id="SVA11822.1"/>
    </source>
</evidence>
<sequence>MSIAELNTSPNADAIMLELEKYDLVQHALELEAYGVTIVPREKLGVSKRWASKLRNAILSTCEKRNGVKIGNYRTSKATGEGLGKNSWYLLQEDDVFAEAALNPAALALTRWLLGQSAVLAGHTWIIKPPTSHNLPLHSDAHGIPPGGGHIAHVCNVSWLGTDYAGPEDGPTIFAPGSHQYGRATLPHEQDPATTPFKTITLNGEAGSVAIWHGATWHGSTPRTNPGLRITLVQVFMRMHMRPIHQWEGEVDPKLLKRFPDLKRLLGEHLYPYREHNAHPERVGPFMQTGTDPFA</sequence>
<dbReference type="EMBL" id="UINC01004104">
    <property type="protein sequence ID" value="SVA11822.1"/>
    <property type="molecule type" value="Genomic_DNA"/>
</dbReference>
<dbReference type="AlphaFoldDB" id="A0A381T6K9"/>
<organism evidence="1">
    <name type="scientific">marine metagenome</name>
    <dbReference type="NCBI Taxonomy" id="408172"/>
    <lineage>
        <taxon>unclassified sequences</taxon>
        <taxon>metagenomes</taxon>
        <taxon>ecological metagenomes</taxon>
    </lineage>
</organism>
<dbReference type="Gene3D" id="2.60.120.620">
    <property type="entry name" value="q2cbj1_9rhob like domain"/>
    <property type="match status" value="1"/>
</dbReference>
<proteinExistence type="predicted"/>
<dbReference type="Pfam" id="PF05721">
    <property type="entry name" value="PhyH"/>
    <property type="match status" value="1"/>
</dbReference>
<evidence type="ECO:0008006" key="2">
    <source>
        <dbReference type="Google" id="ProtNLM"/>
    </source>
</evidence>
<name>A0A381T6K9_9ZZZZ</name>
<dbReference type="InterPro" id="IPR008775">
    <property type="entry name" value="Phytyl_CoA_dOase-like"/>
</dbReference>
<accession>A0A381T6K9</accession>
<gene>
    <name evidence="1" type="ORF">METZ01_LOCUS64676</name>
</gene>